<evidence type="ECO:0000256" key="4">
    <source>
        <dbReference type="ARBA" id="ARBA00019171"/>
    </source>
</evidence>
<dbReference type="GeneID" id="54484209"/>
<evidence type="ECO:0000256" key="2">
    <source>
        <dbReference type="ARBA" id="ARBA00010237"/>
    </source>
</evidence>
<keyword evidence="6 16" id="KW-0808">Transferase</keyword>
<feature type="compositionally biased region" description="Basic residues" evidence="18">
    <location>
        <begin position="395"/>
        <end position="404"/>
    </location>
</feature>
<dbReference type="Pfam" id="PF03919">
    <property type="entry name" value="mRNA_cap_C"/>
    <property type="match status" value="1"/>
</dbReference>
<dbReference type="CDD" id="cd07895">
    <property type="entry name" value="Adenylation_mRNA_capping"/>
    <property type="match status" value="1"/>
</dbReference>
<keyword evidence="9 16" id="KW-0506">mRNA capping</keyword>
<evidence type="ECO:0000256" key="8">
    <source>
        <dbReference type="ARBA" id="ARBA00022741"/>
    </source>
</evidence>
<evidence type="ECO:0000259" key="20">
    <source>
        <dbReference type="Pfam" id="PF03919"/>
    </source>
</evidence>
<evidence type="ECO:0000256" key="9">
    <source>
        <dbReference type="ARBA" id="ARBA00023042"/>
    </source>
</evidence>
<dbReference type="Gene3D" id="2.40.50.140">
    <property type="entry name" value="Nucleic acid-binding proteins"/>
    <property type="match status" value="1"/>
</dbReference>
<evidence type="ECO:0000256" key="7">
    <source>
        <dbReference type="ARBA" id="ARBA00022695"/>
    </source>
</evidence>
<evidence type="ECO:0000256" key="18">
    <source>
        <dbReference type="SAM" id="MobiDB-lite"/>
    </source>
</evidence>
<evidence type="ECO:0000256" key="11">
    <source>
        <dbReference type="ARBA" id="ARBA00023242"/>
    </source>
</evidence>
<feature type="active site" description="N6-GMP-lysine intermediate" evidence="17">
    <location>
        <position position="64"/>
    </location>
</feature>
<evidence type="ECO:0000256" key="13">
    <source>
        <dbReference type="ARBA" id="ARBA00030702"/>
    </source>
</evidence>
<evidence type="ECO:0000256" key="5">
    <source>
        <dbReference type="ARBA" id="ARBA00022664"/>
    </source>
</evidence>
<dbReference type="GO" id="GO:0005525">
    <property type="term" value="F:GTP binding"/>
    <property type="evidence" value="ECO:0007669"/>
    <property type="project" value="UniProtKB-KW"/>
</dbReference>
<dbReference type="EC" id="2.7.7.50" evidence="3 16"/>
<feature type="compositionally biased region" description="Basic and acidic residues" evidence="18">
    <location>
        <begin position="405"/>
        <end position="419"/>
    </location>
</feature>
<keyword evidence="10 16" id="KW-0342">GTP-binding</keyword>
<dbReference type="Proteomes" id="UP000799437">
    <property type="component" value="Unassembled WGS sequence"/>
</dbReference>
<name>A0A6A6WMG5_9PEZI</name>
<dbReference type="GO" id="GO:0004484">
    <property type="term" value="F:mRNA guanylyltransferase activity"/>
    <property type="evidence" value="ECO:0007669"/>
    <property type="project" value="UniProtKB-EC"/>
</dbReference>
<dbReference type="GO" id="GO:0031533">
    <property type="term" value="C:mRNA capping enzyme complex"/>
    <property type="evidence" value="ECO:0007669"/>
    <property type="project" value="InterPro"/>
</dbReference>
<comment type="function">
    <text evidence="16">Second step of mRNA capping. Transfer of the GMP moiety of GTP to the 5'-end of RNA via an enzyme-GMP covalent reaction intermediate.</text>
</comment>
<dbReference type="FunFam" id="3.30.470.30:FF:000011">
    <property type="entry name" value="mRNA-capping enzyme subunit alpha"/>
    <property type="match status" value="1"/>
</dbReference>
<dbReference type="InterPro" id="IPR012340">
    <property type="entry name" value="NA-bd_OB-fold"/>
</dbReference>
<evidence type="ECO:0000259" key="19">
    <source>
        <dbReference type="Pfam" id="PF01331"/>
    </source>
</evidence>
<dbReference type="OrthoDB" id="200924at2759"/>
<dbReference type="EMBL" id="ML996565">
    <property type="protein sequence ID" value="KAF2763394.1"/>
    <property type="molecule type" value="Genomic_DNA"/>
</dbReference>
<gene>
    <name evidence="21" type="ORF">EJ05DRAFT_472303</name>
</gene>
<evidence type="ECO:0000256" key="3">
    <source>
        <dbReference type="ARBA" id="ARBA00012475"/>
    </source>
</evidence>
<keyword evidence="11 16" id="KW-0539">Nucleus</keyword>
<keyword evidence="7 16" id="KW-0548">Nucleotidyltransferase</keyword>
<feature type="domain" description="mRNA capping enzyme adenylation" evidence="19">
    <location>
        <begin position="42"/>
        <end position="240"/>
    </location>
</feature>
<keyword evidence="8 16" id="KW-0547">Nucleotide-binding</keyword>
<reference evidence="21" key="1">
    <citation type="journal article" date="2020" name="Stud. Mycol.">
        <title>101 Dothideomycetes genomes: a test case for predicting lifestyles and emergence of pathogens.</title>
        <authorList>
            <person name="Haridas S."/>
            <person name="Albert R."/>
            <person name="Binder M."/>
            <person name="Bloem J."/>
            <person name="Labutti K."/>
            <person name="Salamov A."/>
            <person name="Andreopoulos B."/>
            <person name="Baker S."/>
            <person name="Barry K."/>
            <person name="Bills G."/>
            <person name="Bluhm B."/>
            <person name="Cannon C."/>
            <person name="Castanera R."/>
            <person name="Culley D."/>
            <person name="Daum C."/>
            <person name="Ezra D."/>
            <person name="Gonzalez J."/>
            <person name="Henrissat B."/>
            <person name="Kuo A."/>
            <person name="Liang C."/>
            <person name="Lipzen A."/>
            <person name="Lutzoni F."/>
            <person name="Magnuson J."/>
            <person name="Mondo S."/>
            <person name="Nolan M."/>
            <person name="Ohm R."/>
            <person name="Pangilinan J."/>
            <person name="Park H.-J."/>
            <person name="Ramirez L."/>
            <person name="Alfaro M."/>
            <person name="Sun H."/>
            <person name="Tritt A."/>
            <person name="Yoshinaga Y."/>
            <person name="Zwiers L.-H."/>
            <person name="Turgeon B."/>
            <person name="Goodwin S."/>
            <person name="Spatafora J."/>
            <person name="Crous P."/>
            <person name="Grigoriev I."/>
        </authorList>
    </citation>
    <scope>NUCLEOTIDE SEQUENCE</scope>
    <source>
        <strain evidence="21">CBS 121739</strain>
    </source>
</reference>
<dbReference type="SUPFAM" id="SSF50249">
    <property type="entry name" value="Nucleic acid-binding proteins"/>
    <property type="match status" value="1"/>
</dbReference>
<proteinExistence type="inferred from homology"/>
<comment type="similarity">
    <text evidence="2 16">Belongs to the eukaryotic GTase family.</text>
</comment>
<dbReference type="InterPro" id="IPR001339">
    <property type="entry name" value="mRNA_cap_enzyme_adenylation"/>
</dbReference>
<comment type="subcellular location">
    <subcellularLocation>
        <location evidence="1 16">Nucleus</location>
    </subcellularLocation>
</comment>
<dbReference type="InterPro" id="IPR017075">
    <property type="entry name" value="mRNA_cap_enzyme_alpha"/>
</dbReference>
<evidence type="ECO:0000313" key="21">
    <source>
        <dbReference type="EMBL" id="KAF2763394.1"/>
    </source>
</evidence>
<comment type="catalytic activity">
    <reaction evidence="14">
        <text>a 5'-end diphospho-ribonucleoside in mRNA + GTP + H(+) = a 5'-end (5'-triphosphoguanosine)-ribonucleoside in mRNA + diphosphate</text>
        <dbReference type="Rhea" id="RHEA:67012"/>
        <dbReference type="Rhea" id="RHEA-COMP:17165"/>
        <dbReference type="Rhea" id="RHEA-COMP:17166"/>
        <dbReference type="ChEBI" id="CHEBI:15378"/>
        <dbReference type="ChEBI" id="CHEBI:33019"/>
        <dbReference type="ChEBI" id="CHEBI:37565"/>
        <dbReference type="ChEBI" id="CHEBI:167616"/>
        <dbReference type="ChEBI" id="CHEBI:167617"/>
        <dbReference type="EC" id="2.7.7.50"/>
    </reaction>
    <physiologicalReaction direction="left-to-right" evidence="14">
        <dbReference type="Rhea" id="RHEA:67013"/>
    </physiologicalReaction>
</comment>
<evidence type="ECO:0000256" key="14">
    <source>
        <dbReference type="ARBA" id="ARBA00044624"/>
    </source>
</evidence>
<evidence type="ECO:0000256" key="10">
    <source>
        <dbReference type="ARBA" id="ARBA00023134"/>
    </source>
</evidence>
<comment type="subunit">
    <text evidence="15">Heterodimer. The mRNA-capping enzyme is composed of two separate chains alpha and beta, respectively a mRNA guanylyltransferase and an mRNA 5'-triphosphate monophosphatase.</text>
</comment>
<sequence length="419" mass="48549">MADGNGVPQIPGLQPPQEIVYHLRELIANVLGRGPTSFPGAQPVSFARAHLQELRKENYFMCEKTDGIRCLLWLDEDSEGGESCYLIDRKNDYYYLEGAHFPRSGDPTFEKFHQQTLLDGELVYDAVKTPQGIEKRLRFLVFDILVLEKESIMHKPLSGRLGRLRDYVTNPYNDWLKRYPEALSTQPFELKAKGMEFPYAMGVMFNEKLPNLEHGNDGLIFTCCNTSYKHGTDENIIKWKPPHENTIDFRLDLQQFPMIDPEDGEDGMIPDYDAIPTFSLLIGESANKFSEFGTLHLEPDEWESMKKLKQVLDGRIIECWRDDKGRWRFKREPDGSPRFRDDKDAPNHISTAHKVMASIRDGVTEMDLLKAETDIRREWKARAERKKREEEAARHAHAHARKHSLQREESEAKRIKTEA</sequence>
<dbReference type="AlphaFoldDB" id="A0A6A6WMG5"/>
<dbReference type="GO" id="GO:0006370">
    <property type="term" value="P:7-methylguanosine mRNA capping"/>
    <property type="evidence" value="ECO:0007669"/>
    <property type="project" value="UniProtKB-KW"/>
</dbReference>
<dbReference type="PANTHER" id="PTHR10367:SF17">
    <property type="entry name" value="MRNA-CAPPING ENZYME"/>
    <property type="match status" value="1"/>
</dbReference>
<evidence type="ECO:0000256" key="1">
    <source>
        <dbReference type="ARBA" id="ARBA00004123"/>
    </source>
</evidence>
<evidence type="ECO:0000313" key="22">
    <source>
        <dbReference type="Proteomes" id="UP000799437"/>
    </source>
</evidence>
<dbReference type="RefSeq" id="XP_033605845.1">
    <property type="nucleotide sequence ID" value="XM_033743155.1"/>
</dbReference>
<dbReference type="GO" id="GO:0005524">
    <property type="term" value="F:ATP binding"/>
    <property type="evidence" value="ECO:0007669"/>
    <property type="project" value="InterPro"/>
</dbReference>
<evidence type="ECO:0000256" key="15">
    <source>
        <dbReference type="ARBA" id="ARBA00047082"/>
    </source>
</evidence>
<feature type="domain" description="mRNA capping enzyme C-terminal" evidence="20">
    <location>
        <begin position="244"/>
        <end position="369"/>
    </location>
</feature>
<dbReference type="PIRSF" id="PIRSF036959">
    <property type="entry name" value="mRNA_cap_alpha"/>
    <property type="match status" value="1"/>
</dbReference>
<keyword evidence="22" id="KW-1185">Reference proteome</keyword>
<accession>A0A6A6WMG5</accession>
<dbReference type="InterPro" id="IPR013846">
    <property type="entry name" value="mRNA_cap_enzyme_C"/>
</dbReference>
<evidence type="ECO:0000256" key="6">
    <source>
        <dbReference type="ARBA" id="ARBA00022679"/>
    </source>
</evidence>
<dbReference type="Pfam" id="PF01331">
    <property type="entry name" value="mRNA_cap_enzyme"/>
    <property type="match status" value="1"/>
</dbReference>
<dbReference type="Gene3D" id="3.30.470.30">
    <property type="entry name" value="DNA ligase/mRNA capping enzyme"/>
    <property type="match status" value="1"/>
</dbReference>
<keyword evidence="5 16" id="KW-0507">mRNA processing</keyword>
<evidence type="ECO:0000256" key="16">
    <source>
        <dbReference type="PIRNR" id="PIRNR036959"/>
    </source>
</evidence>
<evidence type="ECO:0000256" key="12">
    <source>
        <dbReference type="ARBA" id="ARBA00029909"/>
    </source>
</evidence>
<dbReference type="PANTHER" id="PTHR10367">
    <property type="entry name" value="MRNA-CAPPING ENZYME"/>
    <property type="match status" value="1"/>
</dbReference>
<dbReference type="InterPro" id="IPR051029">
    <property type="entry name" value="mRNA_Capping_Enz/RNA_Phosphat"/>
</dbReference>
<organism evidence="21 22">
    <name type="scientific">Pseudovirgaria hyperparasitica</name>
    <dbReference type="NCBI Taxonomy" id="470096"/>
    <lineage>
        <taxon>Eukaryota</taxon>
        <taxon>Fungi</taxon>
        <taxon>Dikarya</taxon>
        <taxon>Ascomycota</taxon>
        <taxon>Pezizomycotina</taxon>
        <taxon>Dothideomycetes</taxon>
        <taxon>Dothideomycetes incertae sedis</taxon>
        <taxon>Acrospermales</taxon>
        <taxon>Acrospermaceae</taxon>
        <taxon>Pseudovirgaria</taxon>
    </lineage>
</organism>
<dbReference type="SUPFAM" id="SSF56091">
    <property type="entry name" value="DNA ligase/mRNA capping enzyme, catalytic domain"/>
    <property type="match status" value="1"/>
</dbReference>
<feature type="compositionally biased region" description="Basic and acidic residues" evidence="18">
    <location>
        <begin position="382"/>
        <end position="394"/>
    </location>
</feature>
<feature type="region of interest" description="Disordered" evidence="18">
    <location>
        <begin position="382"/>
        <end position="419"/>
    </location>
</feature>
<protein>
    <recommendedName>
        <fullName evidence="4 16">mRNA-capping enzyme subunit alpha</fullName>
        <ecNumber evidence="3 16">2.7.7.50</ecNumber>
    </recommendedName>
    <alternativeName>
        <fullName evidence="12 16">GTP--RNA guanylyltransferase</fullName>
    </alternativeName>
    <alternativeName>
        <fullName evidence="13 16">mRNA guanylyltransferase</fullName>
    </alternativeName>
</protein>
<evidence type="ECO:0000256" key="17">
    <source>
        <dbReference type="PIRSR" id="PIRSR036959-1"/>
    </source>
</evidence>